<comment type="similarity">
    <text evidence="1">Belongs to the 5-formyltetrahydrofolate cyclo-ligase family.</text>
</comment>
<keyword evidence="6" id="KW-1185">Reference proteome</keyword>
<feature type="binding site" evidence="4">
    <location>
        <begin position="3"/>
        <end position="7"/>
    </location>
    <ligand>
        <name>ATP</name>
        <dbReference type="ChEBI" id="CHEBI:30616"/>
    </ligand>
</feature>
<dbReference type="InterPro" id="IPR037171">
    <property type="entry name" value="NagB/RpiA_transferase-like"/>
</dbReference>
<feature type="binding site" evidence="4">
    <location>
        <position position="49"/>
    </location>
    <ligand>
        <name>substrate</name>
    </ligand>
</feature>
<feature type="binding site" evidence="4">
    <location>
        <position position="54"/>
    </location>
    <ligand>
        <name>substrate</name>
    </ligand>
</feature>
<dbReference type="GO" id="GO:0009396">
    <property type="term" value="P:folic acid-containing compound biosynthetic process"/>
    <property type="evidence" value="ECO:0007669"/>
    <property type="project" value="TreeGrafter"/>
</dbReference>
<evidence type="ECO:0000313" key="5">
    <source>
        <dbReference type="EMBL" id="SFI75952.1"/>
    </source>
</evidence>
<gene>
    <name evidence="5" type="ORF">SAMN04487775_105167</name>
</gene>
<dbReference type="EMBL" id="FORI01000005">
    <property type="protein sequence ID" value="SFI75952.1"/>
    <property type="molecule type" value="Genomic_DNA"/>
</dbReference>
<dbReference type="Pfam" id="PF01812">
    <property type="entry name" value="5-FTHF_cyc-lig"/>
    <property type="match status" value="1"/>
</dbReference>
<evidence type="ECO:0000313" key="6">
    <source>
        <dbReference type="Proteomes" id="UP000182737"/>
    </source>
</evidence>
<name>A0A1I3KTZ9_9SPIR</name>
<dbReference type="PANTHER" id="PTHR23407:SF1">
    <property type="entry name" value="5-FORMYLTETRAHYDROFOLATE CYCLO-LIGASE"/>
    <property type="match status" value="1"/>
</dbReference>
<dbReference type="InterPro" id="IPR002698">
    <property type="entry name" value="FTHF_cligase"/>
</dbReference>
<dbReference type="Gene3D" id="3.40.50.10420">
    <property type="entry name" value="NagB/RpiA/CoA transferase-like"/>
    <property type="match status" value="1"/>
</dbReference>
<dbReference type="AlphaFoldDB" id="A0A1I3KTZ9"/>
<dbReference type="SUPFAM" id="SSF100950">
    <property type="entry name" value="NagB/RpiA/CoA transferase-like"/>
    <property type="match status" value="1"/>
</dbReference>
<keyword evidence="3 4" id="KW-0067">ATP-binding</keyword>
<protein>
    <submittedName>
        <fullName evidence="5">5-formyltetrahydrofolate cyclo-ligase</fullName>
    </submittedName>
</protein>
<proteinExistence type="inferred from homology"/>
<dbReference type="Proteomes" id="UP000182737">
    <property type="component" value="Unassembled WGS sequence"/>
</dbReference>
<reference evidence="6" key="1">
    <citation type="submission" date="2016-10" db="EMBL/GenBank/DDBJ databases">
        <authorList>
            <person name="Varghese N."/>
            <person name="Submissions S."/>
        </authorList>
    </citation>
    <scope>NUCLEOTIDE SEQUENCE [LARGE SCALE GENOMIC DNA]</scope>
    <source>
        <strain evidence="6">XBD1002</strain>
    </source>
</reference>
<dbReference type="PIRSF" id="PIRSF006806">
    <property type="entry name" value="FTHF_cligase"/>
    <property type="match status" value="1"/>
</dbReference>
<dbReference type="InterPro" id="IPR024185">
    <property type="entry name" value="FTHF_cligase-like_sf"/>
</dbReference>
<organism evidence="5 6">
    <name type="scientific">Treponema bryantii</name>
    <dbReference type="NCBI Taxonomy" id="163"/>
    <lineage>
        <taxon>Bacteria</taxon>
        <taxon>Pseudomonadati</taxon>
        <taxon>Spirochaetota</taxon>
        <taxon>Spirochaetia</taxon>
        <taxon>Spirochaetales</taxon>
        <taxon>Treponemataceae</taxon>
        <taxon>Treponema</taxon>
    </lineage>
</organism>
<keyword evidence="2 4" id="KW-0547">Nucleotide-binding</keyword>
<evidence type="ECO:0000256" key="2">
    <source>
        <dbReference type="ARBA" id="ARBA00022741"/>
    </source>
</evidence>
<dbReference type="PANTHER" id="PTHR23407">
    <property type="entry name" value="ATPASE INHIBITOR/5-FORMYLTETRAHYDROFOLATE CYCLO-LIGASE"/>
    <property type="match status" value="1"/>
</dbReference>
<evidence type="ECO:0000256" key="3">
    <source>
        <dbReference type="ARBA" id="ARBA00022840"/>
    </source>
</evidence>
<dbReference type="RefSeq" id="WP_177206220.1">
    <property type="nucleotide sequence ID" value="NZ_FORI01000005.1"/>
</dbReference>
<sequence>MTKDQIRKEIKEKIAALSESELKAQSEALCSKIIESKLYTSCTALLAYMPLKDEADVTPVIQDALSKGKKVFLPRVFPETNQMEFYRYDNTSNTEKGSFGILEPQADKAQSFTKFLEKISIQQYSPAAHSSEYVDIEPHDLPIEHILILVPGRAFTINGKRLGRGKGFYDIYLSQIPLIFDIKKSGVCLDCQLLPALPVTPDDIIMDTVYCSKS</sequence>
<dbReference type="GO" id="GO:0005524">
    <property type="term" value="F:ATP binding"/>
    <property type="evidence" value="ECO:0007669"/>
    <property type="project" value="UniProtKB-KW"/>
</dbReference>
<evidence type="ECO:0000256" key="1">
    <source>
        <dbReference type="ARBA" id="ARBA00010638"/>
    </source>
</evidence>
<evidence type="ECO:0000256" key="4">
    <source>
        <dbReference type="PIRSR" id="PIRSR006806-1"/>
    </source>
</evidence>
<dbReference type="GO" id="GO:0035999">
    <property type="term" value="P:tetrahydrofolate interconversion"/>
    <property type="evidence" value="ECO:0007669"/>
    <property type="project" value="TreeGrafter"/>
</dbReference>
<feature type="binding site" evidence="4">
    <location>
        <begin position="161"/>
        <end position="169"/>
    </location>
    <ligand>
        <name>ATP</name>
        <dbReference type="ChEBI" id="CHEBI:30616"/>
    </ligand>
</feature>
<dbReference type="GO" id="GO:0030272">
    <property type="term" value="F:5-formyltetrahydrofolate cyclo-ligase activity"/>
    <property type="evidence" value="ECO:0007669"/>
    <property type="project" value="TreeGrafter"/>
</dbReference>
<accession>A0A1I3KTZ9</accession>
<keyword evidence="5" id="KW-0436">Ligase</keyword>